<keyword evidence="1" id="KW-0472">Membrane</keyword>
<dbReference type="RefSeq" id="WP_206191610.1">
    <property type="nucleotide sequence ID" value="NZ_JABAFA010000071.1"/>
</dbReference>
<gene>
    <name evidence="2" type="ORF">HF878_10515</name>
</gene>
<keyword evidence="1" id="KW-0812">Transmembrane</keyword>
<dbReference type="AlphaFoldDB" id="A0A848B9D9"/>
<name>A0A848B9D9_9FIRM</name>
<keyword evidence="1" id="KW-1133">Transmembrane helix</keyword>
<feature type="non-terminal residue" evidence="2">
    <location>
        <position position="1"/>
    </location>
</feature>
<evidence type="ECO:0000313" key="2">
    <source>
        <dbReference type="EMBL" id="NMD99878.1"/>
    </source>
</evidence>
<dbReference type="EMBL" id="JABAFA010000071">
    <property type="protein sequence ID" value="NMD99878.1"/>
    <property type="molecule type" value="Genomic_DNA"/>
</dbReference>
<evidence type="ECO:0000256" key="1">
    <source>
        <dbReference type="SAM" id="Phobius"/>
    </source>
</evidence>
<comment type="caution">
    <text evidence="2">The sequence shown here is derived from an EMBL/GenBank/DDBJ whole genome shotgun (WGS) entry which is preliminary data.</text>
</comment>
<feature type="transmembrane region" description="Helical" evidence="1">
    <location>
        <begin position="20"/>
        <end position="39"/>
    </location>
</feature>
<evidence type="ECO:0000313" key="3">
    <source>
        <dbReference type="Proteomes" id="UP000543804"/>
    </source>
</evidence>
<reference evidence="2 3" key="1">
    <citation type="submission" date="2020-04" db="EMBL/GenBank/DDBJ databases">
        <authorList>
            <person name="Hitch T.C.A."/>
            <person name="Wylensek D."/>
            <person name="Clavel T."/>
        </authorList>
    </citation>
    <scope>NUCLEOTIDE SEQUENCE [LARGE SCALE GENOMIC DNA]</scope>
    <source>
        <strain evidence="2 3">PG-130-P53-12</strain>
    </source>
</reference>
<sequence>LREMPEIAADETLVWGIRRFFARVGLNFLWLVVSVGLPARQVLASAADVLEKNVPREQAGMMEFLLAAWLEALAKK</sequence>
<protein>
    <submittedName>
        <fullName evidence="2">Uncharacterized protein</fullName>
    </submittedName>
</protein>
<accession>A0A848B9D9</accession>
<keyword evidence="3" id="KW-1185">Reference proteome</keyword>
<dbReference type="Proteomes" id="UP000543804">
    <property type="component" value="Unassembled WGS sequence"/>
</dbReference>
<organism evidence="2 3">
    <name type="scientific">Selenomonas bovis</name>
    <dbReference type="NCBI Taxonomy" id="416586"/>
    <lineage>
        <taxon>Bacteria</taxon>
        <taxon>Bacillati</taxon>
        <taxon>Bacillota</taxon>
        <taxon>Negativicutes</taxon>
        <taxon>Selenomonadales</taxon>
        <taxon>Selenomonadaceae</taxon>
        <taxon>Selenomonas</taxon>
    </lineage>
</organism>
<proteinExistence type="predicted"/>